<feature type="transmembrane region" description="Helical" evidence="2">
    <location>
        <begin position="284"/>
        <end position="301"/>
    </location>
</feature>
<evidence type="ECO:0000256" key="1">
    <source>
        <dbReference type="SAM" id="Coils"/>
    </source>
</evidence>
<dbReference type="AlphaFoldDB" id="A0A5C5VCI0"/>
<keyword evidence="2" id="KW-0472">Membrane</keyword>
<gene>
    <name evidence="3" type="ORF">KOR34_04320</name>
</gene>
<organism evidence="3 4">
    <name type="scientific">Posidoniimonas corsicana</name>
    <dbReference type="NCBI Taxonomy" id="1938618"/>
    <lineage>
        <taxon>Bacteria</taxon>
        <taxon>Pseudomonadati</taxon>
        <taxon>Planctomycetota</taxon>
        <taxon>Planctomycetia</taxon>
        <taxon>Pirellulales</taxon>
        <taxon>Lacipirellulaceae</taxon>
        <taxon>Posidoniimonas</taxon>
    </lineage>
</organism>
<keyword evidence="4" id="KW-1185">Reference proteome</keyword>
<evidence type="ECO:0008006" key="5">
    <source>
        <dbReference type="Google" id="ProtNLM"/>
    </source>
</evidence>
<keyword evidence="1" id="KW-0175">Coiled coil</keyword>
<dbReference type="EMBL" id="SIHJ01000001">
    <property type="protein sequence ID" value="TWT35539.1"/>
    <property type="molecule type" value="Genomic_DNA"/>
</dbReference>
<name>A0A5C5VCI0_9BACT</name>
<evidence type="ECO:0000256" key="2">
    <source>
        <dbReference type="SAM" id="Phobius"/>
    </source>
</evidence>
<feature type="coiled-coil region" evidence="1">
    <location>
        <begin position="181"/>
        <end position="215"/>
    </location>
</feature>
<evidence type="ECO:0000313" key="3">
    <source>
        <dbReference type="EMBL" id="TWT35539.1"/>
    </source>
</evidence>
<sequence length="374" mass="41670">MGTTKAQLGGLTVLCIVLMRLAAGYHFFSEGMKKFEPDQIKKTEGFLRGATGPMGDYFNSFAPGPHRAYELLNRPHKWDSLAEEEEAEINKWQGEYSKYLAEVRNRNKPIEAKNKEIAKSGEGEPDELELVDTQFPPHGSYGDWARQIVADWEGQLEEFASRAKLDDQGQHLAERAYLRAKIKLGQYLESIEQEVEEYQHELWRLEELKHEVHNEGGSLPYMDDRIADQQRSAAATPLPWIAEVGAIEKRLHEDLLELAPEGAEPEKVVAALHPTTELDQVNTIVTWVVVGSGALLFVGLFTRVAAVVAAGFLCSVIATQPPWVYGANTQFFYYQLFEVTGLLLLAAVGAGRWLGIDGLIGACCCGEKCETKTT</sequence>
<proteinExistence type="predicted"/>
<comment type="caution">
    <text evidence="3">The sequence shown here is derived from an EMBL/GenBank/DDBJ whole genome shotgun (WGS) entry which is preliminary data.</text>
</comment>
<keyword evidence="2" id="KW-1133">Transmembrane helix</keyword>
<protein>
    <recommendedName>
        <fullName evidence="5">DoxX</fullName>
    </recommendedName>
</protein>
<dbReference type="Proteomes" id="UP000316714">
    <property type="component" value="Unassembled WGS sequence"/>
</dbReference>
<accession>A0A5C5VCI0</accession>
<feature type="transmembrane region" description="Helical" evidence="2">
    <location>
        <begin position="306"/>
        <end position="325"/>
    </location>
</feature>
<reference evidence="3 4" key="1">
    <citation type="submission" date="2019-02" db="EMBL/GenBank/DDBJ databases">
        <title>Deep-cultivation of Planctomycetes and their phenomic and genomic characterization uncovers novel biology.</title>
        <authorList>
            <person name="Wiegand S."/>
            <person name="Jogler M."/>
            <person name="Boedeker C."/>
            <person name="Pinto D."/>
            <person name="Vollmers J."/>
            <person name="Rivas-Marin E."/>
            <person name="Kohn T."/>
            <person name="Peeters S.H."/>
            <person name="Heuer A."/>
            <person name="Rast P."/>
            <person name="Oberbeckmann S."/>
            <person name="Bunk B."/>
            <person name="Jeske O."/>
            <person name="Meyerdierks A."/>
            <person name="Storesund J.E."/>
            <person name="Kallscheuer N."/>
            <person name="Luecker S."/>
            <person name="Lage O.M."/>
            <person name="Pohl T."/>
            <person name="Merkel B.J."/>
            <person name="Hornburger P."/>
            <person name="Mueller R.-W."/>
            <person name="Bruemmer F."/>
            <person name="Labrenz M."/>
            <person name="Spormann A.M."/>
            <person name="Op Den Camp H."/>
            <person name="Overmann J."/>
            <person name="Amann R."/>
            <person name="Jetten M.S.M."/>
            <person name="Mascher T."/>
            <person name="Medema M.H."/>
            <person name="Devos D.P."/>
            <person name="Kaster A.-K."/>
            <person name="Ovreas L."/>
            <person name="Rohde M."/>
            <person name="Galperin M.Y."/>
            <person name="Jogler C."/>
        </authorList>
    </citation>
    <scope>NUCLEOTIDE SEQUENCE [LARGE SCALE GENOMIC DNA]</scope>
    <source>
        <strain evidence="3 4">KOR34</strain>
    </source>
</reference>
<evidence type="ECO:0000313" key="4">
    <source>
        <dbReference type="Proteomes" id="UP000316714"/>
    </source>
</evidence>
<feature type="transmembrane region" description="Helical" evidence="2">
    <location>
        <begin position="331"/>
        <end position="350"/>
    </location>
</feature>
<keyword evidence="2" id="KW-0812">Transmembrane</keyword>